<proteinExistence type="predicted"/>
<evidence type="ECO:0000313" key="1">
    <source>
        <dbReference type="EMBL" id="KAJ2985313.1"/>
    </source>
</evidence>
<dbReference type="Proteomes" id="UP001143856">
    <property type="component" value="Unassembled WGS sequence"/>
</dbReference>
<protein>
    <submittedName>
        <fullName evidence="1">Uncharacterized protein</fullName>
    </submittedName>
</protein>
<keyword evidence="2" id="KW-1185">Reference proteome</keyword>
<gene>
    <name evidence="1" type="ORF">NUW58_g5605</name>
</gene>
<evidence type="ECO:0000313" key="2">
    <source>
        <dbReference type="Proteomes" id="UP001143856"/>
    </source>
</evidence>
<organism evidence="1 2">
    <name type="scientific">Xylaria curta</name>
    <dbReference type="NCBI Taxonomy" id="42375"/>
    <lineage>
        <taxon>Eukaryota</taxon>
        <taxon>Fungi</taxon>
        <taxon>Dikarya</taxon>
        <taxon>Ascomycota</taxon>
        <taxon>Pezizomycotina</taxon>
        <taxon>Sordariomycetes</taxon>
        <taxon>Xylariomycetidae</taxon>
        <taxon>Xylariales</taxon>
        <taxon>Xylariaceae</taxon>
        <taxon>Xylaria</taxon>
    </lineage>
</organism>
<sequence length="233" mass="25761">MQVGIINAGNIGLNLAVSWIRLGYDVMLSKDTHPEKLQERVHAIGLERGLNDNELSRFKYGSLVDAAKFGDVVILSAYFPRLGHVLGELHGAGVTFSGKIVIETINPVNVDANFNHYHDVEYMRRTSVTEEIQKAFPEAILFKAFNNIPATLLDPHKWTPDRVPAVIFVGGNPGSTDTARKLIKDAGFRPQFAGPDLKHAGLLESLGLLFHHLVENEHHGNLNISFDVIKPKV</sequence>
<name>A0ACC1P1Z9_9PEZI</name>
<comment type="caution">
    <text evidence="1">The sequence shown here is derived from an EMBL/GenBank/DDBJ whole genome shotgun (WGS) entry which is preliminary data.</text>
</comment>
<reference evidence="1" key="1">
    <citation type="submission" date="2022-10" db="EMBL/GenBank/DDBJ databases">
        <title>Genome Sequence of Xylaria curta.</title>
        <authorList>
            <person name="Buettner E."/>
        </authorList>
    </citation>
    <scope>NUCLEOTIDE SEQUENCE</scope>
    <source>
        <strain evidence="1">Babe10</strain>
    </source>
</reference>
<accession>A0ACC1P1Z9</accession>
<dbReference type="EMBL" id="JAPDGR010001125">
    <property type="protein sequence ID" value="KAJ2985313.1"/>
    <property type="molecule type" value="Genomic_DNA"/>
</dbReference>